<reference evidence="1 2" key="1">
    <citation type="journal article" date="2018" name="Mol. Biol. Evol.">
        <title>Broad Genomic Sampling Reveals a Smut Pathogenic Ancestry of the Fungal Clade Ustilaginomycotina.</title>
        <authorList>
            <person name="Kijpornyongpan T."/>
            <person name="Mondo S.J."/>
            <person name="Barry K."/>
            <person name="Sandor L."/>
            <person name="Lee J."/>
            <person name="Lipzen A."/>
            <person name="Pangilinan J."/>
            <person name="LaButti K."/>
            <person name="Hainaut M."/>
            <person name="Henrissat B."/>
            <person name="Grigoriev I.V."/>
            <person name="Spatafora J.W."/>
            <person name="Aime M.C."/>
        </authorList>
    </citation>
    <scope>NUCLEOTIDE SEQUENCE [LARGE SCALE GENOMIC DNA]</scope>
    <source>
        <strain evidence="1 2">SA 807</strain>
    </source>
</reference>
<evidence type="ECO:0000313" key="1">
    <source>
        <dbReference type="EMBL" id="PWN47177.1"/>
    </source>
</evidence>
<protein>
    <submittedName>
        <fullName evidence="1">Uncharacterized protein</fullName>
    </submittedName>
</protein>
<organism evidence="1 2">
    <name type="scientific">Violaceomyces palustris</name>
    <dbReference type="NCBI Taxonomy" id="1673888"/>
    <lineage>
        <taxon>Eukaryota</taxon>
        <taxon>Fungi</taxon>
        <taxon>Dikarya</taxon>
        <taxon>Basidiomycota</taxon>
        <taxon>Ustilaginomycotina</taxon>
        <taxon>Ustilaginomycetes</taxon>
        <taxon>Violaceomycetales</taxon>
        <taxon>Violaceomycetaceae</taxon>
        <taxon>Violaceomyces</taxon>
    </lineage>
</organism>
<sequence>MRAHPSSGLLASLSLSLSLSHLPRPSDRKRGPSGWGFPGYPFHVPPLPILLAGEKVCSTTRSFSLHRLRGRRKYPSESFHVQKEGERGEGRSVVSLQNGSQGFGQGACRYLEGPPCGLISKTK</sequence>
<name>A0ACD0NMX0_9BASI</name>
<proteinExistence type="predicted"/>
<accession>A0ACD0NMX0</accession>
<keyword evidence="2" id="KW-1185">Reference proteome</keyword>
<dbReference type="EMBL" id="KZ820514">
    <property type="protein sequence ID" value="PWN47177.1"/>
    <property type="molecule type" value="Genomic_DNA"/>
</dbReference>
<evidence type="ECO:0000313" key="2">
    <source>
        <dbReference type="Proteomes" id="UP000245626"/>
    </source>
</evidence>
<gene>
    <name evidence="1" type="ORF">IE53DRAFT_390680</name>
</gene>
<dbReference type="Proteomes" id="UP000245626">
    <property type="component" value="Unassembled WGS sequence"/>
</dbReference>